<evidence type="ECO:0000256" key="2">
    <source>
        <dbReference type="ARBA" id="ARBA00023239"/>
    </source>
</evidence>
<dbReference type="GO" id="GO:0005829">
    <property type="term" value="C:cytosol"/>
    <property type="evidence" value="ECO:0007669"/>
    <property type="project" value="TreeGrafter"/>
</dbReference>
<dbReference type="GO" id="GO:0008840">
    <property type="term" value="F:4-hydroxy-tetrahydrodipicolinate synthase activity"/>
    <property type="evidence" value="ECO:0007669"/>
    <property type="project" value="TreeGrafter"/>
</dbReference>
<reference evidence="5 6" key="1">
    <citation type="journal article" date="2015" name="Genome Announc.">
        <title>Genome Assemblies of Three Soil-Associated Devosia species: D. insulae, D. limi, and D. soli.</title>
        <authorList>
            <person name="Hassan Y.I."/>
            <person name="Lepp D."/>
            <person name="Zhou T."/>
        </authorList>
    </citation>
    <scope>NUCLEOTIDE SEQUENCE [LARGE SCALE GENOMIC DNA]</scope>
    <source>
        <strain evidence="5 6">DS-56</strain>
    </source>
</reference>
<feature type="binding site" evidence="4">
    <location>
        <position position="206"/>
    </location>
    <ligand>
        <name>pyruvate</name>
        <dbReference type="ChEBI" id="CHEBI:15361"/>
    </ligand>
</feature>
<dbReference type="InterPro" id="IPR002220">
    <property type="entry name" value="DapA-like"/>
</dbReference>
<name>A0A1E5XWZ3_9HYPH</name>
<dbReference type="SUPFAM" id="SSF51569">
    <property type="entry name" value="Aldolase"/>
    <property type="match status" value="1"/>
</dbReference>
<sequence>MTSAAIRGVVPILVTPFHPDGSIDEESLARLIEFNVAAGVHGLGVALGSEVFKFNEAERAQITRSTIKAVNGRVPVIINSGAAGTDLAVFYSRAAEAAGADALMVIPPSFMPVSSDEIFDYYKAIDAAVGIPIILQDVPQGPISPGLALRIADACRNVTYIKVETVPVTGKVHAMSSAAGDRLTIFGGAGGSYFIEELRRGAHGTMPFCSQPADFVAVWDAFQRGDEAAARQRFDATIMAVNRLGNQGGDIFYAIHKQLLVRRGIIRHALVRSPTTAVDPITQREIDELLATIVPTSVAFGA</sequence>
<evidence type="ECO:0000256" key="3">
    <source>
        <dbReference type="PIRNR" id="PIRNR001365"/>
    </source>
</evidence>
<keyword evidence="6" id="KW-1185">Reference proteome</keyword>
<dbReference type="InterPro" id="IPR013785">
    <property type="entry name" value="Aldolase_TIM"/>
</dbReference>
<dbReference type="PANTHER" id="PTHR12128">
    <property type="entry name" value="DIHYDRODIPICOLINATE SYNTHASE"/>
    <property type="match status" value="1"/>
</dbReference>
<dbReference type="Proteomes" id="UP000095463">
    <property type="component" value="Unassembled WGS sequence"/>
</dbReference>
<comment type="similarity">
    <text evidence="1 3">Belongs to the DapA family.</text>
</comment>
<dbReference type="Pfam" id="PF00701">
    <property type="entry name" value="DHDPS"/>
    <property type="match status" value="1"/>
</dbReference>
<dbReference type="Gene3D" id="3.20.20.70">
    <property type="entry name" value="Aldolase class I"/>
    <property type="match status" value="1"/>
</dbReference>
<accession>A0A1E5XWZ3</accession>
<dbReference type="EMBL" id="LAJE02000032">
    <property type="protein sequence ID" value="OEO33090.1"/>
    <property type="molecule type" value="Genomic_DNA"/>
</dbReference>
<dbReference type="RefSeq" id="WP_069907782.1">
    <property type="nucleotide sequence ID" value="NZ_LAJE02000032.1"/>
</dbReference>
<dbReference type="PIRSF" id="PIRSF001365">
    <property type="entry name" value="DHDPS"/>
    <property type="match status" value="1"/>
</dbReference>
<dbReference type="SMART" id="SM01130">
    <property type="entry name" value="DHDPS"/>
    <property type="match status" value="1"/>
</dbReference>
<proteinExistence type="inferred from homology"/>
<dbReference type="CDD" id="cd00408">
    <property type="entry name" value="DHDPS-like"/>
    <property type="match status" value="1"/>
</dbReference>
<evidence type="ECO:0000313" key="5">
    <source>
        <dbReference type="EMBL" id="OEO33090.1"/>
    </source>
</evidence>
<dbReference type="PANTHER" id="PTHR12128:SF66">
    <property type="entry name" value="4-HYDROXY-2-OXOGLUTARATE ALDOLASE, MITOCHONDRIAL"/>
    <property type="match status" value="1"/>
</dbReference>
<evidence type="ECO:0000256" key="4">
    <source>
        <dbReference type="PIRSR" id="PIRSR001365-2"/>
    </source>
</evidence>
<gene>
    <name evidence="5" type="ORF">VW23_008310</name>
</gene>
<evidence type="ECO:0000256" key="1">
    <source>
        <dbReference type="ARBA" id="ARBA00007592"/>
    </source>
</evidence>
<organism evidence="5 6">
    <name type="scientific">Devosia insulae DS-56</name>
    <dbReference type="NCBI Taxonomy" id="1116389"/>
    <lineage>
        <taxon>Bacteria</taxon>
        <taxon>Pseudomonadati</taxon>
        <taxon>Pseudomonadota</taxon>
        <taxon>Alphaproteobacteria</taxon>
        <taxon>Hyphomicrobiales</taxon>
        <taxon>Devosiaceae</taxon>
        <taxon>Devosia</taxon>
    </lineage>
</organism>
<dbReference type="AlphaFoldDB" id="A0A1E5XWZ3"/>
<evidence type="ECO:0000313" key="6">
    <source>
        <dbReference type="Proteomes" id="UP000095463"/>
    </source>
</evidence>
<protein>
    <recommendedName>
        <fullName evidence="7">Dihydrodipicolinate synthase family protein</fullName>
    </recommendedName>
</protein>
<keyword evidence="2 3" id="KW-0456">Lyase</keyword>
<evidence type="ECO:0008006" key="7">
    <source>
        <dbReference type="Google" id="ProtNLM"/>
    </source>
</evidence>
<dbReference type="OrthoDB" id="199953at2"/>
<comment type="caution">
    <text evidence="5">The sequence shown here is derived from an EMBL/GenBank/DDBJ whole genome shotgun (WGS) entry which is preliminary data.</text>
</comment>